<feature type="domain" description="FHOD1 N-terminal GTPase-binding" evidence="1">
    <location>
        <begin position="15"/>
        <end position="99"/>
    </location>
</feature>
<evidence type="ECO:0000313" key="2">
    <source>
        <dbReference type="Ensembl" id="ENSSTUP00000086179.1"/>
    </source>
</evidence>
<dbReference type="GO" id="GO:0030866">
    <property type="term" value="P:cortical actin cytoskeleton organization"/>
    <property type="evidence" value="ECO:0007669"/>
    <property type="project" value="TreeGrafter"/>
</dbReference>
<reference evidence="2" key="2">
    <citation type="submission" date="2025-09" db="UniProtKB">
        <authorList>
            <consortium name="Ensembl"/>
        </authorList>
    </citation>
    <scope>IDENTIFICATION</scope>
</reference>
<dbReference type="PANTHER" id="PTHR45920">
    <property type="entry name" value="FORMIN HOMOLOGY 2 DOMAIN CONTAINING, ISOFORM I"/>
    <property type="match status" value="1"/>
</dbReference>
<dbReference type="Pfam" id="PF18382">
    <property type="entry name" value="Formin_GBD_N"/>
    <property type="match status" value="1"/>
</dbReference>
<dbReference type="AlphaFoldDB" id="A0A674CRU0"/>
<dbReference type="Gene3D" id="1.25.10.10">
    <property type="entry name" value="Leucine-rich Repeat Variant"/>
    <property type="match status" value="1"/>
</dbReference>
<keyword evidence="3" id="KW-1185">Reference proteome</keyword>
<evidence type="ECO:0000313" key="3">
    <source>
        <dbReference type="Proteomes" id="UP000472277"/>
    </source>
</evidence>
<proteinExistence type="predicted"/>
<reference evidence="2" key="1">
    <citation type="submission" date="2025-08" db="UniProtKB">
        <authorList>
            <consortium name="Ensembl"/>
        </authorList>
    </citation>
    <scope>IDENTIFICATION</scope>
</reference>
<dbReference type="OMA" id="MAVITCR"/>
<dbReference type="PANTHER" id="PTHR45920:SF2">
    <property type="entry name" value="FH1_FH2 DOMAIN-CONTAINING PROTEIN 1"/>
    <property type="match status" value="1"/>
</dbReference>
<dbReference type="GO" id="GO:0005856">
    <property type="term" value="C:cytoskeleton"/>
    <property type="evidence" value="ECO:0007669"/>
    <property type="project" value="TreeGrafter"/>
</dbReference>
<organism evidence="2 3">
    <name type="scientific">Salmo trutta</name>
    <name type="common">Brown trout</name>
    <dbReference type="NCBI Taxonomy" id="8032"/>
    <lineage>
        <taxon>Eukaryota</taxon>
        <taxon>Metazoa</taxon>
        <taxon>Chordata</taxon>
        <taxon>Craniata</taxon>
        <taxon>Vertebrata</taxon>
        <taxon>Euteleostomi</taxon>
        <taxon>Actinopterygii</taxon>
        <taxon>Neopterygii</taxon>
        <taxon>Teleostei</taxon>
        <taxon>Protacanthopterygii</taxon>
        <taxon>Salmoniformes</taxon>
        <taxon>Salmonidae</taxon>
        <taxon>Salmoninae</taxon>
        <taxon>Salmo</taxon>
    </lineage>
</organism>
<dbReference type="Ensembl" id="ENSSTUT00000091711.1">
    <property type="protein sequence ID" value="ENSSTUP00000086179.1"/>
    <property type="gene ID" value="ENSSTUG00000037937.1"/>
</dbReference>
<dbReference type="InParanoid" id="A0A674CRU0"/>
<evidence type="ECO:0000259" key="1">
    <source>
        <dbReference type="Pfam" id="PF18382"/>
    </source>
</evidence>
<accession>A0A674CRU0</accession>
<name>A0A674CRU0_SALTR</name>
<dbReference type="InterPro" id="IPR011989">
    <property type="entry name" value="ARM-like"/>
</dbReference>
<dbReference type="GO" id="GO:0005737">
    <property type="term" value="C:cytoplasm"/>
    <property type="evidence" value="ECO:0007669"/>
    <property type="project" value="TreeGrafter"/>
</dbReference>
<protein>
    <recommendedName>
        <fullName evidence="1">FHOD1 N-terminal GTPase-binding domain-containing protein</fullName>
    </recommendedName>
</protein>
<sequence>WWGGELYPQGMAVITCRVQYLEDSDPFVCTNFPEPRRPPPYDLYENTALIEQIAGVHKLLEAPLKLEECALQMAPNGNYLDLDQSLGEQKDDVEQLYDDVAKGKKPILILRTQLSVRVHSILGKNPVYEVFNKSLVSVKSSSCSPSKGHRDNSIFQLNLFYF</sequence>
<dbReference type="Proteomes" id="UP000472277">
    <property type="component" value="Chromosome 12"/>
</dbReference>
<dbReference type="GO" id="GO:0051015">
    <property type="term" value="F:actin filament binding"/>
    <property type="evidence" value="ECO:0007669"/>
    <property type="project" value="TreeGrafter"/>
</dbReference>
<dbReference type="GeneTree" id="ENSGT00940000160212"/>
<dbReference type="InterPro" id="IPR041387">
    <property type="entry name" value="FHOD1_GBD_N"/>
</dbReference>